<evidence type="ECO:0000313" key="4">
    <source>
        <dbReference type="Proteomes" id="UP000005953"/>
    </source>
</evidence>
<protein>
    <submittedName>
        <fullName evidence="3">RNA polymerase sigma-70 factor</fullName>
        <ecNumber evidence="3">2.7.7.6</ecNumber>
    </submittedName>
</protein>
<sequence>MTDRKQTSLDSLYRNRRQRHPAPASLHQTMHAKLSAKTTRRPRWVAVAPVMASLILVFLVLRPSLETTSVLTQADFETVADSSLAAPVAPAPAARQLSKSTSEAPMGDYEAFSADSIVADEIVVMAEPAVPALEEQNLAPLRPEQAVNGLNLKIIDSQQGIAIDCQGEAVMADVLKGRPDDQWLELTWRDDDWKVNALQASPCSSETTTDADR</sequence>
<dbReference type="HOGENOM" id="CLU_1293439_0_0_6"/>
<evidence type="ECO:0000313" key="3">
    <source>
        <dbReference type="EMBL" id="EAR07612.1"/>
    </source>
</evidence>
<keyword evidence="2" id="KW-0472">Membrane</keyword>
<feature type="transmembrane region" description="Helical" evidence="2">
    <location>
        <begin position="44"/>
        <end position="61"/>
    </location>
</feature>
<keyword evidence="4" id="KW-1185">Reference proteome</keyword>
<dbReference type="Proteomes" id="UP000005953">
    <property type="component" value="Unassembled WGS sequence"/>
</dbReference>
<proteinExistence type="predicted"/>
<organism evidence="3 4">
    <name type="scientific">Reinekea blandensis MED297</name>
    <dbReference type="NCBI Taxonomy" id="314283"/>
    <lineage>
        <taxon>Bacteria</taxon>
        <taxon>Pseudomonadati</taxon>
        <taxon>Pseudomonadota</taxon>
        <taxon>Gammaproteobacteria</taxon>
        <taxon>Oceanospirillales</taxon>
        <taxon>Saccharospirillaceae</taxon>
        <taxon>Reinekea</taxon>
    </lineage>
</organism>
<evidence type="ECO:0000256" key="1">
    <source>
        <dbReference type="SAM" id="MobiDB-lite"/>
    </source>
</evidence>
<feature type="region of interest" description="Disordered" evidence="1">
    <location>
        <begin position="1"/>
        <end position="33"/>
    </location>
</feature>
<keyword evidence="2" id="KW-1133">Transmembrane helix</keyword>
<comment type="caution">
    <text evidence="3">The sequence shown here is derived from an EMBL/GenBank/DDBJ whole genome shotgun (WGS) entry which is preliminary data.</text>
</comment>
<accession>A4BJU5</accession>
<evidence type="ECO:0000256" key="2">
    <source>
        <dbReference type="SAM" id="Phobius"/>
    </source>
</evidence>
<dbReference type="STRING" id="314283.MED297_00305"/>
<keyword evidence="2" id="KW-0812">Transmembrane</keyword>
<keyword evidence="3" id="KW-0808">Transferase</keyword>
<dbReference type="GO" id="GO:0003899">
    <property type="term" value="F:DNA-directed RNA polymerase activity"/>
    <property type="evidence" value="ECO:0007669"/>
    <property type="project" value="UniProtKB-EC"/>
</dbReference>
<dbReference type="RefSeq" id="WP_008046317.1">
    <property type="nucleotide sequence ID" value="NZ_CH724153.1"/>
</dbReference>
<keyword evidence="3" id="KW-0548">Nucleotidyltransferase</keyword>
<gene>
    <name evidence="3" type="ORF">MED297_00305</name>
</gene>
<dbReference type="AlphaFoldDB" id="A4BJU5"/>
<dbReference type="EMBL" id="AAOE01000037">
    <property type="protein sequence ID" value="EAR07612.1"/>
    <property type="molecule type" value="Genomic_DNA"/>
</dbReference>
<reference evidence="3 4" key="1">
    <citation type="submission" date="2006-02" db="EMBL/GenBank/DDBJ databases">
        <authorList>
            <person name="Pinhassi J."/>
            <person name="Pedros-Alio C."/>
            <person name="Ferriera S."/>
            <person name="Johnson J."/>
            <person name="Kravitz S."/>
            <person name="Halpern A."/>
            <person name="Remington K."/>
            <person name="Beeson K."/>
            <person name="Tran B."/>
            <person name="Rogers Y.-H."/>
            <person name="Friedman R."/>
            <person name="Venter J.C."/>
        </authorList>
    </citation>
    <scope>NUCLEOTIDE SEQUENCE [LARGE SCALE GENOMIC DNA]</scope>
    <source>
        <strain evidence="3 4">MED297</strain>
    </source>
</reference>
<name>A4BJU5_9GAMM</name>
<dbReference type="EC" id="2.7.7.6" evidence="3"/>